<sequence>MERSGFPASKPEIEDAATTLRQRRNPNADPVSKMWYARFRDDHPELEQAFLKAAEQSRESWEAGGLDDLKQWFKNLTETIRSHNIGASECWNTDQAGIRIGILRESVKVLVVRTRRRTRKQVLSPSNRETCTLIGTGSAAGYTMPPWLIFKTWPTLDWAYIDADPDIRFAQSDTAFSNGEITLEWMIHFNRCSWAKSAKAQRTGQTFEEWGGIAYAQRYNVNKDLFSTASKRDCGLFGEPTLEGLTCPSSLLDAWIVAARQYRNAGLATSLQSAPKLKRLRKVFQAMKSRIGFALDSSIGTSFGVREEYRISWELFTIVDPSTSHPRGPHSPFWVLPTAHVNEFMRWEFNRWLSAIEFVQARGSRRDANWEDHQRNMIMVTILLRSLKASVNCHHVAKRSQMFKGTYKNRQGKPLRGLDFENSMSQTGLAWLPPGLFNWSDLHLHDDLVTSTTFTFNGLQGVFRNWKNVESVSREYCKARELEDHLRTSEPSAYPGILDCMRKMVYRQFALQVVRQTCSTNSVLESGSESEHESAWDGYRGLSYEIIHTLAGEPPYLLYSWKGPHKLGRAYYDRLLSKSPGQLKPIRPFISGLHQWKKWEDDMELCREDRWLLGGNVYMSGFPVSLLLEDTAGAETEAGTETDAAGMGLRTSSIDFGCPVPFTEIPRIIEEGLDFSRQRYASGNQKILAHYERARDCLEKALKDPLCDLLLMIVLTFTSATDIPTLPQNKNNFEPGPWRNRQLLAVTLMTRMLWFLYPQCFPWDRDDGMILRIPEMMKRTGKVVFETDSTTPY</sequence>
<evidence type="ECO:0000313" key="1">
    <source>
        <dbReference type="EMBL" id="KAJ3522979.1"/>
    </source>
</evidence>
<proteinExistence type="predicted"/>
<dbReference type="Proteomes" id="UP001148629">
    <property type="component" value="Unassembled WGS sequence"/>
</dbReference>
<protein>
    <submittedName>
        <fullName evidence="1">Uncharacterized protein</fullName>
    </submittedName>
</protein>
<name>A0ACC1RNH0_9HYPO</name>
<accession>A0ACC1RNH0</accession>
<dbReference type="EMBL" id="JANRMS010002339">
    <property type="protein sequence ID" value="KAJ3522979.1"/>
    <property type="molecule type" value="Genomic_DNA"/>
</dbReference>
<organism evidence="1 2">
    <name type="scientific">Fusarium decemcellulare</name>
    <dbReference type="NCBI Taxonomy" id="57161"/>
    <lineage>
        <taxon>Eukaryota</taxon>
        <taxon>Fungi</taxon>
        <taxon>Dikarya</taxon>
        <taxon>Ascomycota</taxon>
        <taxon>Pezizomycotina</taxon>
        <taxon>Sordariomycetes</taxon>
        <taxon>Hypocreomycetidae</taxon>
        <taxon>Hypocreales</taxon>
        <taxon>Nectriaceae</taxon>
        <taxon>Fusarium</taxon>
        <taxon>Fusarium decemcellulare species complex</taxon>
    </lineage>
</organism>
<reference evidence="1" key="1">
    <citation type="submission" date="2022-08" db="EMBL/GenBank/DDBJ databases">
        <title>Genome Sequence of Fusarium decemcellulare.</title>
        <authorList>
            <person name="Buettner E."/>
        </authorList>
    </citation>
    <scope>NUCLEOTIDE SEQUENCE</scope>
    <source>
        <strain evidence="1">Babe19</strain>
    </source>
</reference>
<comment type="caution">
    <text evidence="1">The sequence shown here is derived from an EMBL/GenBank/DDBJ whole genome shotgun (WGS) entry which is preliminary data.</text>
</comment>
<evidence type="ECO:0000313" key="2">
    <source>
        <dbReference type="Proteomes" id="UP001148629"/>
    </source>
</evidence>
<gene>
    <name evidence="1" type="ORF">NM208_g12633</name>
</gene>
<keyword evidence="2" id="KW-1185">Reference proteome</keyword>